<proteinExistence type="predicted"/>
<organism evidence="1">
    <name type="scientific">mine drainage metagenome</name>
    <dbReference type="NCBI Taxonomy" id="410659"/>
    <lineage>
        <taxon>unclassified sequences</taxon>
        <taxon>metagenomes</taxon>
        <taxon>ecological metagenomes</taxon>
    </lineage>
</organism>
<gene>
    <name evidence="1" type="ORF">B1B_15293</name>
</gene>
<name>T0Z3F2_9ZZZZ</name>
<dbReference type="AlphaFoldDB" id="T0Z3F2"/>
<dbReference type="PANTHER" id="PTHR30528:SF0">
    <property type="entry name" value="CYTOPLASMIC PROTEIN"/>
    <property type="match status" value="1"/>
</dbReference>
<feature type="non-terminal residue" evidence="1">
    <location>
        <position position="1"/>
    </location>
</feature>
<comment type="caution">
    <text evidence="1">The sequence shown here is derived from an EMBL/GenBank/DDBJ whole genome shotgun (WGS) entry which is preliminary data.</text>
</comment>
<reference evidence="1" key="1">
    <citation type="submission" date="2013-08" db="EMBL/GenBank/DDBJ databases">
        <authorList>
            <person name="Mendez C."/>
            <person name="Richter M."/>
            <person name="Ferrer M."/>
            <person name="Sanchez J."/>
        </authorList>
    </citation>
    <scope>NUCLEOTIDE SEQUENCE</scope>
</reference>
<sequence>REEAERLVFMKSLHSLGIATAEQVSRHYMPLGIRDVSHTAHELMESEMIVPVEVTDLKISRKRNWYISAKEVSILDRIDKEWKPGAVLLSPFDNLIIDRKRTQEIFDFDSRLEMYLPKPRRKYGFYTMPFLKGDKIIGRIDPKFDRSMRALTINAIHDERKYLSKPAAKKLMFDAIDSLGDFLKASEVKKPSLQ</sequence>
<dbReference type="InterPro" id="IPR009351">
    <property type="entry name" value="AlkZ-like"/>
</dbReference>
<evidence type="ECO:0000313" key="1">
    <source>
        <dbReference type="EMBL" id="EQD39588.1"/>
    </source>
</evidence>
<dbReference type="Pfam" id="PF06224">
    <property type="entry name" value="AlkZ-like"/>
    <property type="match status" value="1"/>
</dbReference>
<dbReference type="EMBL" id="AUZY01010167">
    <property type="protein sequence ID" value="EQD39588.1"/>
    <property type="molecule type" value="Genomic_DNA"/>
</dbReference>
<accession>T0Z3F2</accession>
<dbReference type="PANTHER" id="PTHR30528">
    <property type="entry name" value="CYTOPLASMIC PROTEIN"/>
    <property type="match status" value="1"/>
</dbReference>
<protein>
    <submittedName>
        <fullName evidence="1">Protein containing DUF1006</fullName>
    </submittedName>
</protein>
<reference evidence="1" key="2">
    <citation type="journal article" date="2014" name="ISME J.">
        <title>Microbial stratification in low pH oxic and suboxic macroscopic growths along an acid mine drainage.</title>
        <authorList>
            <person name="Mendez-Garcia C."/>
            <person name="Mesa V."/>
            <person name="Sprenger R.R."/>
            <person name="Richter M."/>
            <person name="Diez M.S."/>
            <person name="Solano J."/>
            <person name="Bargiela R."/>
            <person name="Golyshina O.V."/>
            <person name="Manteca A."/>
            <person name="Ramos J.L."/>
            <person name="Gallego J.R."/>
            <person name="Llorente I."/>
            <person name="Martins Dos Santos V.A."/>
            <person name="Jensen O.N."/>
            <person name="Pelaez A.I."/>
            <person name="Sanchez J."/>
            <person name="Ferrer M."/>
        </authorList>
    </citation>
    <scope>NUCLEOTIDE SEQUENCE</scope>
</reference>